<feature type="region of interest" description="Disordered" evidence="1">
    <location>
        <begin position="269"/>
        <end position="293"/>
    </location>
</feature>
<feature type="non-terminal residue" evidence="2">
    <location>
        <position position="1"/>
    </location>
</feature>
<evidence type="ECO:0000256" key="1">
    <source>
        <dbReference type="SAM" id="MobiDB-lite"/>
    </source>
</evidence>
<reference evidence="2" key="1">
    <citation type="submission" date="2022-08" db="EMBL/GenBank/DDBJ databases">
        <authorList>
            <person name="Gutierrez-Valencia J."/>
        </authorList>
    </citation>
    <scope>NUCLEOTIDE SEQUENCE</scope>
</reference>
<feature type="compositionally biased region" description="Basic and acidic residues" evidence="1">
    <location>
        <begin position="163"/>
        <end position="175"/>
    </location>
</feature>
<keyword evidence="3" id="KW-1185">Reference proteome</keyword>
<feature type="region of interest" description="Disordered" evidence="1">
    <location>
        <begin position="153"/>
        <end position="179"/>
    </location>
</feature>
<feature type="region of interest" description="Disordered" evidence="1">
    <location>
        <begin position="1"/>
        <end position="96"/>
    </location>
</feature>
<feature type="compositionally biased region" description="Polar residues" evidence="1">
    <location>
        <begin position="1"/>
        <end position="14"/>
    </location>
</feature>
<comment type="caution">
    <text evidence="2">The sequence shown here is derived from an EMBL/GenBank/DDBJ whole genome shotgun (WGS) entry which is preliminary data.</text>
</comment>
<proteinExistence type="predicted"/>
<feature type="compositionally biased region" description="Basic and acidic residues" evidence="1">
    <location>
        <begin position="280"/>
        <end position="293"/>
    </location>
</feature>
<organism evidence="2 3">
    <name type="scientific">Linum tenue</name>
    <dbReference type="NCBI Taxonomy" id="586396"/>
    <lineage>
        <taxon>Eukaryota</taxon>
        <taxon>Viridiplantae</taxon>
        <taxon>Streptophyta</taxon>
        <taxon>Embryophyta</taxon>
        <taxon>Tracheophyta</taxon>
        <taxon>Spermatophyta</taxon>
        <taxon>Magnoliopsida</taxon>
        <taxon>eudicotyledons</taxon>
        <taxon>Gunneridae</taxon>
        <taxon>Pentapetalae</taxon>
        <taxon>rosids</taxon>
        <taxon>fabids</taxon>
        <taxon>Malpighiales</taxon>
        <taxon>Linaceae</taxon>
        <taxon>Linum</taxon>
    </lineage>
</organism>
<gene>
    <name evidence="2" type="ORF">LITE_LOCUS22645</name>
</gene>
<dbReference type="EMBL" id="CAMGYJ010000006">
    <property type="protein sequence ID" value="CAI0430529.1"/>
    <property type="molecule type" value="Genomic_DNA"/>
</dbReference>
<sequence length="293" mass="32263">PHSPVQSNSPSSPLVSEIQEEGQGGRNTNPHVPVTETPRTEQRSPVTGLEGETEQVDSSAQHSAADLSLEGGSSNGITKKRKGRGPGKGVKPGHNLSLEFHDNRIITTQAAREISAIFKRSINGPWITFSKYPASELETLIARCKDSGFTYTGSEETFNDMEMSDKNKGNREKSELAATGGSAPLAKYRHEEIKQTGKEPDLIEMFRRFHVKKDKNWVSSKAKPLHDGKIEAEAEKVSQGEEPNRFVIYQEVIGPQRPKRVIGMGHGVSSVDVFGPASSQEDRTKERGKMMRK</sequence>
<dbReference type="Pfam" id="PF03004">
    <property type="entry name" value="Transposase_24"/>
    <property type="match status" value="1"/>
</dbReference>
<evidence type="ECO:0000313" key="3">
    <source>
        <dbReference type="Proteomes" id="UP001154282"/>
    </source>
</evidence>
<dbReference type="AlphaFoldDB" id="A0AAV0LAY1"/>
<name>A0AAV0LAY1_9ROSI</name>
<dbReference type="InterPro" id="IPR004252">
    <property type="entry name" value="Probable_transposase_24"/>
</dbReference>
<evidence type="ECO:0000313" key="2">
    <source>
        <dbReference type="EMBL" id="CAI0430529.1"/>
    </source>
</evidence>
<accession>A0AAV0LAY1</accession>
<dbReference type="Proteomes" id="UP001154282">
    <property type="component" value="Unassembled WGS sequence"/>
</dbReference>
<protein>
    <submittedName>
        <fullName evidence="2">Uncharacterized protein</fullName>
    </submittedName>
</protein>